<keyword evidence="2" id="KW-0812">Transmembrane</keyword>
<reference evidence="3" key="1">
    <citation type="submission" date="2020-03" db="EMBL/GenBank/DDBJ databases">
        <title>The deep terrestrial virosphere.</title>
        <authorList>
            <person name="Holmfeldt K."/>
            <person name="Nilsson E."/>
            <person name="Simone D."/>
            <person name="Lopez-Fernandez M."/>
            <person name="Wu X."/>
            <person name="de Brujin I."/>
            <person name="Lundin D."/>
            <person name="Andersson A."/>
            <person name="Bertilsson S."/>
            <person name="Dopson M."/>
        </authorList>
    </citation>
    <scope>NUCLEOTIDE SEQUENCE</scope>
    <source>
        <strain evidence="3">MM171B00466</strain>
    </source>
</reference>
<dbReference type="EMBL" id="MT143872">
    <property type="protein sequence ID" value="QJB04118.1"/>
    <property type="molecule type" value="Genomic_DNA"/>
</dbReference>
<sequence length="79" mass="9462">MSENQKILKLIEMQGDRLADLAESYRVLNESHAKLERQFLELKTEIQVTMRLVRWLLSPTFVMAAVMFLWKIAEHMRWV</sequence>
<evidence type="ECO:0000313" key="3">
    <source>
        <dbReference type="EMBL" id="QJB04118.1"/>
    </source>
</evidence>
<keyword evidence="2" id="KW-0472">Membrane</keyword>
<keyword evidence="2" id="KW-1133">Transmembrane helix</keyword>
<keyword evidence="1" id="KW-0175">Coiled coil</keyword>
<evidence type="ECO:0000256" key="2">
    <source>
        <dbReference type="SAM" id="Phobius"/>
    </source>
</evidence>
<organism evidence="3">
    <name type="scientific">viral metagenome</name>
    <dbReference type="NCBI Taxonomy" id="1070528"/>
    <lineage>
        <taxon>unclassified sequences</taxon>
        <taxon>metagenomes</taxon>
        <taxon>organismal metagenomes</taxon>
    </lineage>
</organism>
<accession>A0A6M3MA56</accession>
<dbReference type="AlphaFoldDB" id="A0A6M3MA56"/>
<name>A0A6M3MA56_9ZZZZ</name>
<gene>
    <name evidence="3" type="ORF">MM171B00466_0022</name>
</gene>
<protein>
    <submittedName>
        <fullName evidence="3">Uncharacterized protein</fullName>
    </submittedName>
</protein>
<feature type="transmembrane region" description="Helical" evidence="2">
    <location>
        <begin position="52"/>
        <end position="73"/>
    </location>
</feature>
<proteinExistence type="predicted"/>
<evidence type="ECO:0000256" key="1">
    <source>
        <dbReference type="SAM" id="Coils"/>
    </source>
</evidence>
<feature type="coiled-coil region" evidence="1">
    <location>
        <begin position="18"/>
        <end position="45"/>
    </location>
</feature>